<proteinExistence type="inferred from homology"/>
<keyword evidence="5 11" id="KW-0436">Ligase</keyword>
<evidence type="ECO:0000256" key="8">
    <source>
        <dbReference type="ARBA" id="ARBA00022917"/>
    </source>
</evidence>
<accession>A0A3E1KCD7</accession>
<name>A0A3E1KCD7_9GAMM</name>
<organism evidence="14 15">
    <name type="scientific">Wenzhouxiangella sediminis</name>
    <dbReference type="NCBI Taxonomy" id="1792836"/>
    <lineage>
        <taxon>Bacteria</taxon>
        <taxon>Pseudomonadati</taxon>
        <taxon>Pseudomonadota</taxon>
        <taxon>Gammaproteobacteria</taxon>
        <taxon>Chromatiales</taxon>
        <taxon>Wenzhouxiangellaceae</taxon>
        <taxon>Wenzhouxiangella</taxon>
    </lineage>
</organism>
<dbReference type="HAMAP" id="MF_00127">
    <property type="entry name" value="His_tRNA_synth"/>
    <property type="match status" value="1"/>
</dbReference>
<gene>
    <name evidence="11" type="primary">hisS</name>
    <name evidence="14" type="ORF">DZC52_01765</name>
</gene>
<dbReference type="GO" id="GO:0006427">
    <property type="term" value="P:histidyl-tRNA aminoacylation"/>
    <property type="evidence" value="ECO:0007669"/>
    <property type="project" value="UniProtKB-UniRule"/>
</dbReference>
<dbReference type="SUPFAM" id="SSF55681">
    <property type="entry name" value="Class II aaRS and biotin synthetases"/>
    <property type="match status" value="1"/>
</dbReference>
<feature type="binding site" evidence="12">
    <location>
        <position position="131"/>
    </location>
    <ligand>
        <name>L-histidine</name>
        <dbReference type="ChEBI" id="CHEBI:57595"/>
    </ligand>
</feature>
<feature type="domain" description="Aminoacyl-transfer RNA synthetases class-II family profile" evidence="13">
    <location>
        <begin position="1"/>
        <end position="316"/>
    </location>
</feature>
<dbReference type="GO" id="GO:0005524">
    <property type="term" value="F:ATP binding"/>
    <property type="evidence" value="ECO:0007669"/>
    <property type="project" value="UniProtKB-UniRule"/>
</dbReference>
<dbReference type="Pfam" id="PF03129">
    <property type="entry name" value="HGTP_anticodon"/>
    <property type="match status" value="1"/>
</dbReference>
<dbReference type="OrthoDB" id="9800814at2"/>
<dbReference type="InterPro" id="IPR045864">
    <property type="entry name" value="aa-tRNA-synth_II/BPL/LPL"/>
</dbReference>
<dbReference type="AlphaFoldDB" id="A0A3E1KCD7"/>
<dbReference type="InterPro" id="IPR015807">
    <property type="entry name" value="His-tRNA-ligase"/>
</dbReference>
<dbReference type="GO" id="GO:0004821">
    <property type="term" value="F:histidine-tRNA ligase activity"/>
    <property type="evidence" value="ECO:0007669"/>
    <property type="project" value="UniProtKB-UniRule"/>
</dbReference>
<evidence type="ECO:0000256" key="3">
    <source>
        <dbReference type="ARBA" id="ARBA00011738"/>
    </source>
</evidence>
<keyword evidence="8 11" id="KW-0648">Protein biosynthesis</keyword>
<dbReference type="Gene3D" id="3.30.930.10">
    <property type="entry name" value="Bira Bifunctional Protein, Domain 2"/>
    <property type="match status" value="1"/>
</dbReference>
<protein>
    <recommendedName>
        <fullName evidence="11">Histidine--tRNA ligase</fullName>
        <ecNumber evidence="11">6.1.1.21</ecNumber>
    </recommendedName>
    <alternativeName>
        <fullName evidence="11">Histidyl-tRNA synthetase</fullName>
        <shortName evidence="11">HisRS</shortName>
    </alternativeName>
</protein>
<evidence type="ECO:0000256" key="1">
    <source>
        <dbReference type="ARBA" id="ARBA00004496"/>
    </source>
</evidence>
<keyword evidence="6 11" id="KW-0547">Nucleotide-binding</keyword>
<dbReference type="CDD" id="cd00859">
    <property type="entry name" value="HisRS_anticodon"/>
    <property type="match status" value="1"/>
</dbReference>
<evidence type="ECO:0000256" key="10">
    <source>
        <dbReference type="ARBA" id="ARBA00047639"/>
    </source>
</evidence>
<comment type="subunit">
    <text evidence="3 11">Homodimer.</text>
</comment>
<dbReference type="GO" id="GO:0005737">
    <property type="term" value="C:cytoplasm"/>
    <property type="evidence" value="ECO:0007669"/>
    <property type="project" value="UniProtKB-SubCell"/>
</dbReference>
<dbReference type="InterPro" id="IPR006195">
    <property type="entry name" value="aa-tRNA-synth_II"/>
</dbReference>
<evidence type="ECO:0000256" key="2">
    <source>
        <dbReference type="ARBA" id="ARBA00008226"/>
    </source>
</evidence>
<keyword evidence="15" id="KW-1185">Reference proteome</keyword>
<sequence>MMKNIQSIRGMHDILPDQTPMWRWLEARISRVFAAYDFHEIRLPILEKVEVFTRAIGQSTDVVEKEMYAFEDRNGDVLCLRPEGTAGVVRSAIQHGLLHVPGLKVWYQGPMFRHERPQKGRQRQFHQFGAEVFGLEQATTDVELIALGERLWRELGLAGRIRLEINTLGDREDRQRYRRKLVDYLEPFRERLDADSQRRMETNPLRIFDSKSPETQAIMADAPRLADELGEEARAHFEQVKSMLDRLGIDYTVNTGLVRGLDYYCRTVFEWVTDELGAQGTVCAGGRYNDLVAMQGGKDTPGIGFALGVERLLAMLEAAGVAASQHADAFVVSQVGDADMLAIAERVRDAAPGLSLATALGGGSMKSQFKRADRSGARWCVILGEAEFARGEAAIKDLRGDSGQEMVALDRLPQRLQALLAADTGD</sequence>
<evidence type="ECO:0000256" key="9">
    <source>
        <dbReference type="ARBA" id="ARBA00023146"/>
    </source>
</evidence>
<dbReference type="PIRSF" id="PIRSF001549">
    <property type="entry name" value="His-tRNA_synth"/>
    <property type="match status" value="1"/>
</dbReference>
<dbReference type="InterPro" id="IPR036621">
    <property type="entry name" value="Anticodon-bd_dom_sf"/>
</dbReference>
<feature type="binding site" evidence="12">
    <location>
        <position position="259"/>
    </location>
    <ligand>
        <name>L-histidine</name>
        <dbReference type="ChEBI" id="CHEBI:57595"/>
    </ligand>
</feature>
<dbReference type="EMBL" id="QUZK01000012">
    <property type="protein sequence ID" value="RFF32341.1"/>
    <property type="molecule type" value="Genomic_DNA"/>
</dbReference>
<dbReference type="CDD" id="cd00773">
    <property type="entry name" value="HisRS-like_core"/>
    <property type="match status" value="1"/>
</dbReference>
<feature type="binding site" evidence="12">
    <location>
        <position position="113"/>
    </location>
    <ligand>
        <name>L-histidine</name>
        <dbReference type="ChEBI" id="CHEBI:57595"/>
    </ligand>
</feature>
<evidence type="ECO:0000256" key="5">
    <source>
        <dbReference type="ARBA" id="ARBA00022598"/>
    </source>
</evidence>
<dbReference type="InterPro" id="IPR004154">
    <property type="entry name" value="Anticodon-bd"/>
</dbReference>
<evidence type="ECO:0000256" key="11">
    <source>
        <dbReference type="HAMAP-Rule" id="MF_00127"/>
    </source>
</evidence>
<evidence type="ECO:0000313" key="14">
    <source>
        <dbReference type="EMBL" id="RFF32341.1"/>
    </source>
</evidence>
<keyword evidence="7 11" id="KW-0067">ATP-binding</keyword>
<feature type="binding site" evidence="12">
    <location>
        <begin position="263"/>
        <end position="264"/>
    </location>
    <ligand>
        <name>L-histidine</name>
        <dbReference type="ChEBI" id="CHEBI:57595"/>
    </ligand>
</feature>
<comment type="caution">
    <text evidence="14">The sequence shown here is derived from an EMBL/GenBank/DDBJ whole genome shotgun (WGS) entry which is preliminary data.</text>
</comment>
<comment type="catalytic activity">
    <reaction evidence="10 11">
        <text>tRNA(His) + L-histidine + ATP = L-histidyl-tRNA(His) + AMP + diphosphate + H(+)</text>
        <dbReference type="Rhea" id="RHEA:17313"/>
        <dbReference type="Rhea" id="RHEA-COMP:9665"/>
        <dbReference type="Rhea" id="RHEA-COMP:9689"/>
        <dbReference type="ChEBI" id="CHEBI:15378"/>
        <dbReference type="ChEBI" id="CHEBI:30616"/>
        <dbReference type="ChEBI" id="CHEBI:33019"/>
        <dbReference type="ChEBI" id="CHEBI:57595"/>
        <dbReference type="ChEBI" id="CHEBI:78442"/>
        <dbReference type="ChEBI" id="CHEBI:78527"/>
        <dbReference type="ChEBI" id="CHEBI:456215"/>
        <dbReference type="EC" id="6.1.1.21"/>
    </reaction>
</comment>
<comment type="subcellular location">
    <subcellularLocation>
        <location evidence="1 11">Cytoplasm</location>
    </subcellularLocation>
</comment>
<evidence type="ECO:0000256" key="4">
    <source>
        <dbReference type="ARBA" id="ARBA00022490"/>
    </source>
</evidence>
<dbReference type="Proteomes" id="UP000260351">
    <property type="component" value="Unassembled WGS sequence"/>
</dbReference>
<evidence type="ECO:0000256" key="12">
    <source>
        <dbReference type="PIRSR" id="PIRSR001549-1"/>
    </source>
</evidence>
<dbReference type="InterPro" id="IPR004516">
    <property type="entry name" value="HisRS/HisZ"/>
</dbReference>
<dbReference type="NCBIfam" id="TIGR00442">
    <property type="entry name" value="hisS"/>
    <property type="match status" value="1"/>
</dbReference>
<dbReference type="PANTHER" id="PTHR43707">
    <property type="entry name" value="HISTIDYL-TRNA SYNTHETASE"/>
    <property type="match status" value="1"/>
</dbReference>
<dbReference type="PROSITE" id="PS50862">
    <property type="entry name" value="AA_TRNA_LIGASE_II"/>
    <property type="match status" value="1"/>
</dbReference>
<evidence type="ECO:0000256" key="6">
    <source>
        <dbReference type="ARBA" id="ARBA00022741"/>
    </source>
</evidence>
<dbReference type="SUPFAM" id="SSF52954">
    <property type="entry name" value="Class II aaRS ABD-related"/>
    <property type="match status" value="1"/>
</dbReference>
<evidence type="ECO:0000313" key="15">
    <source>
        <dbReference type="Proteomes" id="UP000260351"/>
    </source>
</evidence>
<dbReference type="InterPro" id="IPR033656">
    <property type="entry name" value="HisRS_anticodon"/>
</dbReference>
<keyword evidence="4 11" id="KW-0963">Cytoplasm</keyword>
<feature type="binding site" evidence="12">
    <location>
        <position position="127"/>
    </location>
    <ligand>
        <name>L-histidine</name>
        <dbReference type="ChEBI" id="CHEBI:57595"/>
    </ligand>
</feature>
<feature type="binding site" evidence="12">
    <location>
        <begin position="83"/>
        <end position="85"/>
    </location>
    <ligand>
        <name>L-histidine</name>
        <dbReference type="ChEBI" id="CHEBI:57595"/>
    </ligand>
</feature>
<dbReference type="FunFam" id="3.30.930.10:FF:000005">
    <property type="entry name" value="Histidine--tRNA ligase"/>
    <property type="match status" value="1"/>
</dbReference>
<dbReference type="InterPro" id="IPR041715">
    <property type="entry name" value="HisRS-like_core"/>
</dbReference>
<dbReference type="EC" id="6.1.1.21" evidence="11"/>
<evidence type="ECO:0000256" key="7">
    <source>
        <dbReference type="ARBA" id="ARBA00022840"/>
    </source>
</evidence>
<dbReference type="PANTHER" id="PTHR43707:SF1">
    <property type="entry name" value="HISTIDINE--TRNA LIGASE, MITOCHONDRIAL-RELATED"/>
    <property type="match status" value="1"/>
</dbReference>
<dbReference type="Gene3D" id="3.40.50.800">
    <property type="entry name" value="Anticodon-binding domain"/>
    <property type="match status" value="1"/>
</dbReference>
<comment type="similarity">
    <text evidence="2 11">Belongs to the class-II aminoacyl-tRNA synthetase family.</text>
</comment>
<dbReference type="RefSeq" id="WP_116649524.1">
    <property type="nucleotide sequence ID" value="NZ_QUZK01000012.1"/>
</dbReference>
<keyword evidence="9 11" id="KW-0030">Aminoacyl-tRNA synthetase</keyword>
<reference evidence="14 15" key="1">
    <citation type="submission" date="2018-08" db="EMBL/GenBank/DDBJ databases">
        <title>Wenzhouxiangella salilacus sp. nov., a novel bacterium isolated from a saline lake in Xinjiang Province, China.</title>
        <authorList>
            <person name="Han S."/>
        </authorList>
    </citation>
    <scope>NUCLEOTIDE SEQUENCE [LARGE SCALE GENOMIC DNA]</scope>
    <source>
        <strain evidence="14 15">XDB06</strain>
    </source>
</reference>
<evidence type="ECO:0000259" key="13">
    <source>
        <dbReference type="PROSITE" id="PS50862"/>
    </source>
</evidence>
<dbReference type="Pfam" id="PF13393">
    <property type="entry name" value="tRNA-synt_His"/>
    <property type="match status" value="1"/>
</dbReference>